<dbReference type="EMBL" id="JAXIOK010000008">
    <property type="protein sequence ID" value="KAK4763526.1"/>
    <property type="molecule type" value="Genomic_DNA"/>
</dbReference>
<evidence type="ECO:0000259" key="9">
    <source>
        <dbReference type="PROSITE" id="PS51186"/>
    </source>
</evidence>
<organism evidence="10 11">
    <name type="scientific">Trapa incisa</name>
    <dbReference type="NCBI Taxonomy" id="236973"/>
    <lineage>
        <taxon>Eukaryota</taxon>
        <taxon>Viridiplantae</taxon>
        <taxon>Streptophyta</taxon>
        <taxon>Embryophyta</taxon>
        <taxon>Tracheophyta</taxon>
        <taxon>Spermatophyta</taxon>
        <taxon>Magnoliopsida</taxon>
        <taxon>eudicotyledons</taxon>
        <taxon>Gunneridae</taxon>
        <taxon>Pentapetalae</taxon>
        <taxon>rosids</taxon>
        <taxon>malvids</taxon>
        <taxon>Myrtales</taxon>
        <taxon>Lythraceae</taxon>
        <taxon>Trapa</taxon>
    </lineage>
</organism>
<feature type="region of interest" description="Disordered" evidence="7">
    <location>
        <begin position="39"/>
        <end position="95"/>
    </location>
</feature>
<dbReference type="InterPro" id="IPR059153">
    <property type="entry name" value="NSD_PHD-1st"/>
</dbReference>
<dbReference type="SMART" id="SM00249">
    <property type="entry name" value="PHD"/>
    <property type="match status" value="2"/>
</dbReference>
<comment type="caution">
    <text evidence="10">The sequence shown here is derived from an EMBL/GenBank/DDBJ whole genome shotgun (WGS) entry which is preliminary data.</text>
</comment>
<dbReference type="GO" id="GO:0003682">
    <property type="term" value="F:chromatin binding"/>
    <property type="evidence" value="ECO:0007669"/>
    <property type="project" value="TreeGrafter"/>
</dbReference>
<dbReference type="InterPro" id="IPR056511">
    <property type="entry name" value="IDM1_C"/>
</dbReference>
<dbReference type="GO" id="GO:0045944">
    <property type="term" value="P:positive regulation of transcription by RNA polymerase II"/>
    <property type="evidence" value="ECO:0007669"/>
    <property type="project" value="TreeGrafter"/>
</dbReference>
<dbReference type="AlphaFoldDB" id="A0AAN7KB23"/>
<proteinExistence type="predicted"/>
<comment type="subcellular location">
    <subcellularLocation>
        <location evidence="1">Nucleus</location>
    </subcellularLocation>
</comment>
<dbReference type="GO" id="GO:0000977">
    <property type="term" value="F:RNA polymerase II transcription regulatory region sequence-specific DNA binding"/>
    <property type="evidence" value="ECO:0007669"/>
    <property type="project" value="TreeGrafter"/>
</dbReference>
<feature type="domain" description="N-acetyltransferase" evidence="9">
    <location>
        <begin position="794"/>
        <end position="955"/>
    </location>
</feature>
<evidence type="ECO:0000313" key="10">
    <source>
        <dbReference type="EMBL" id="KAK4763526.1"/>
    </source>
</evidence>
<evidence type="ECO:0000256" key="3">
    <source>
        <dbReference type="ARBA" id="ARBA00022771"/>
    </source>
</evidence>
<dbReference type="SUPFAM" id="SSF57903">
    <property type="entry name" value="FYVE/PHD zinc finger"/>
    <property type="match status" value="2"/>
</dbReference>
<dbReference type="GO" id="GO:0042393">
    <property type="term" value="F:histone binding"/>
    <property type="evidence" value="ECO:0007669"/>
    <property type="project" value="TreeGrafter"/>
</dbReference>
<dbReference type="GO" id="GO:0016747">
    <property type="term" value="F:acyltransferase activity, transferring groups other than amino-acyl groups"/>
    <property type="evidence" value="ECO:0007669"/>
    <property type="project" value="InterPro"/>
</dbReference>
<evidence type="ECO:0000256" key="1">
    <source>
        <dbReference type="ARBA" id="ARBA00004123"/>
    </source>
</evidence>
<dbReference type="PROSITE" id="PS51186">
    <property type="entry name" value="GNAT"/>
    <property type="match status" value="1"/>
</dbReference>
<dbReference type="InterPro" id="IPR032308">
    <property type="entry name" value="TDBD"/>
</dbReference>
<evidence type="ECO:0000313" key="11">
    <source>
        <dbReference type="Proteomes" id="UP001345219"/>
    </source>
</evidence>
<dbReference type="PROSITE" id="PS50016">
    <property type="entry name" value="ZF_PHD_2"/>
    <property type="match status" value="1"/>
</dbReference>
<dbReference type="Pfam" id="PF16135">
    <property type="entry name" value="TDBD"/>
    <property type="match status" value="2"/>
</dbReference>
<keyword evidence="5" id="KW-0539">Nucleus</keyword>
<accession>A0AAN7KB23</accession>
<dbReference type="InterPro" id="IPR019787">
    <property type="entry name" value="Znf_PHD-finger"/>
</dbReference>
<dbReference type="Proteomes" id="UP001345219">
    <property type="component" value="Chromosome 11"/>
</dbReference>
<dbReference type="Gene3D" id="3.40.630.30">
    <property type="match status" value="1"/>
</dbReference>
<dbReference type="Pfam" id="PF23209">
    <property type="entry name" value="IDM1_C"/>
    <property type="match status" value="1"/>
</dbReference>
<evidence type="ECO:0000256" key="2">
    <source>
        <dbReference type="ARBA" id="ARBA00022723"/>
    </source>
</evidence>
<dbReference type="Pfam" id="PF23011">
    <property type="entry name" value="PHD-1st_NSD"/>
    <property type="match status" value="1"/>
</dbReference>
<dbReference type="PANTHER" id="PTHR47025:SF2">
    <property type="entry name" value="AUTOIMMUNE REGULATOR"/>
    <property type="match status" value="1"/>
</dbReference>
<keyword evidence="11" id="KW-1185">Reference proteome</keyword>
<dbReference type="InterPro" id="IPR019786">
    <property type="entry name" value="Zinc_finger_PHD-type_CS"/>
</dbReference>
<evidence type="ECO:0000256" key="4">
    <source>
        <dbReference type="ARBA" id="ARBA00022833"/>
    </source>
</evidence>
<dbReference type="InterPro" id="IPR001965">
    <property type="entry name" value="Znf_PHD"/>
</dbReference>
<feature type="compositionally biased region" description="Basic and acidic residues" evidence="7">
    <location>
        <begin position="72"/>
        <end position="90"/>
    </location>
</feature>
<feature type="domain" description="PHD-type" evidence="8">
    <location>
        <begin position="596"/>
        <end position="641"/>
    </location>
</feature>
<evidence type="ECO:0000256" key="6">
    <source>
        <dbReference type="PROSITE-ProRule" id="PRU00146"/>
    </source>
</evidence>
<evidence type="ECO:0000256" key="7">
    <source>
        <dbReference type="SAM" id="MobiDB-lite"/>
    </source>
</evidence>
<dbReference type="SUPFAM" id="SSF55729">
    <property type="entry name" value="Acyl-CoA N-acyltransferases (Nat)"/>
    <property type="match status" value="1"/>
</dbReference>
<dbReference type="InterPro" id="IPR011011">
    <property type="entry name" value="Znf_FYVE_PHD"/>
</dbReference>
<evidence type="ECO:0000259" key="8">
    <source>
        <dbReference type="PROSITE" id="PS50016"/>
    </source>
</evidence>
<dbReference type="FunFam" id="3.30.40.10:FF:000494">
    <property type="entry name" value="Acyl-CoA N-acyltransferase with RING/FYVE/PHD-type zinc finger domain"/>
    <property type="match status" value="1"/>
</dbReference>
<keyword evidence="4" id="KW-0862">Zinc</keyword>
<dbReference type="Gene3D" id="3.30.40.10">
    <property type="entry name" value="Zinc/RING finger domain, C3HC4 (zinc finger)"/>
    <property type="match status" value="2"/>
</dbReference>
<dbReference type="InterPro" id="IPR000182">
    <property type="entry name" value="GNAT_dom"/>
</dbReference>
<gene>
    <name evidence="10" type="ORF">SAY87_012964</name>
</gene>
<sequence>MANGTASDEFVVLSNVRPGLKRELAFVLKAQSEICGGALGRTRSRKAQSDSPSAQVSPSCRNKRLKKSSVGSRDDKGDAGSVGHDSREAAEMDNMASGDLEDRKGDVLVEVMAGAGALMSEEEAESDVVDLENRPEKNFAEPLNEKVVINANIGGATTSQPCEERSTMAAGTVSVGNDEVLEKESDSRKIPINDNNETLLSQGFHRRFTRSLLKPKDEEAADTVPKRKAKSAVSDAAVNADVDMLSNVASTSAVMPNNMEMKMSKKIGLRQPFVALKDFLDTGLLEGYPVKYCRGLRGLQQGRKGLGGVIKGNGIQCSCNQCKGLQVVSPTIFELHAGSSNKRPPEYIILENGRTLRDVMNAVKDSPLETLEEAVQGIIGTPSINKCLVCINCKGPLIGVGVKSSLLCNICLELRESYSSPCQVPDAIHLTKEVLDTRDQIKGADTADQSTKVPESTDQVMELCDANKRSPELCLMKKSSASATRPTASQVKSHGRLTRKDLRLHKLVFEEDVLPDGTEVAYYTQGKKMLVGYKKGHGILCTCCGSEVSASTFEAHAGFASRRKPYLNIYTSNGVSLHELSITLAKSRRLSTFENDDLCSICFDGGDLLCCDTCPRAFHLECIHLSSLPTGGWNCRYCENMFQKESFVERNANALAAGRVAGADVIQQITNRCIRIVNTPDTDVGGCALCRGHGFAKSGFGPRTVIICDQCEKEFHVGCLRDHKMANLKHLPEGKWFCCTDCQQIHSALESYVAQRGEKLPDSLMCVIRTKLEEKGSVKLGDLDISWRVLNGKMDSSDESRRLLSKSVSIFHERFDPITESASGRDLIPAMVYGKSYKDQEFSGMFCIILVVNQEIVSAGLLRIFGEEVAELPLVATSSDCQGQGYFQSLFGCIERLLTSFRVKKLVLPAAEEAESIWTKKFGFAKIVPEELREIRRKYHMMIFHGTTVLQKSVPGLTNSEPEMMAG</sequence>
<dbReference type="FunFam" id="3.40.630.30:FF:000073">
    <property type="entry name" value="PHD finger family protein"/>
    <property type="match status" value="1"/>
</dbReference>
<protein>
    <recommendedName>
        <fullName evidence="12">PHD-type domain-containing protein</fullName>
    </recommendedName>
</protein>
<reference evidence="10 11" key="1">
    <citation type="journal article" date="2023" name="Hortic Res">
        <title>Pangenome of water caltrop reveals structural variations and asymmetric subgenome divergence after allopolyploidization.</title>
        <authorList>
            <person name="Zhang X."/>
            <person name="Chen Y."/>
            <person name="Wang L."/>
            <person name="Yuan Y."/>
            <person name="Fang M."/>
            <person name="Shi L."/>
            <person name="Lu R."/>
            <person name="Comes H.P."/>
            <person name="Ma Y."/>
            <person name="Chen Y."/>
            <person name="Huang G."/>
            <person name="Zhou Y."/>
            <person name="Zheng Z."/>
            <person name="Qiu Y."/>
        </authorList>
    </citation>
    <scope>NUCLEOTIDE SEQUENCE [LARGE SCALE GENOMIC DNA]</scope>
    <source>
        <tissue evidence="10">Roots</tissue>
    </source>
</reference>
<keyword evidence="3 6" id="KW-0863">Zinc-finger</keyword>
<keyword evidence="2" id="KW-0479">Metal-binding</keyword>
<feature type="compositionally biased region" description="Polar residues" evidence="7">
    <location>
        <begin position="49"/>
        <end position="60"/>
    </location>
</feature>
<dbReference type="PROSITE" id="PS01359">
    <property type="entry name" value="ZF_PHD_1"/>
    <property type="match status" value="1"/>
</dbReference>
<evidence type="ECO:0008006" key="12">
    <source>
        <dbReference type="Google" id="ProtNLM"/>
    </source>
</evidence>
<dbReference type="GO" id="GO:0008270">
    <property type="term" value="F:zinc ion binding"/>
    <property type="evidence" value="ECO:0007669"/>
    <property type="project" value="UniProtKB-KW"/>
</dbReference>
<name>A0AAN7KB23_9MYRT</name>
<dbReference type="GO" id="GO:0005634">
    <property type="term" value="C:nucleus"/>
    <property type="evidence" value="ECO:0007669"/>
    <property type="project" value="UniProtKB-SubCell"/>
</dbReference>
<evidence type="ECO:0000256" key="5">
    <source>
        <dbReference type="ARBA" id="ARBA00023242"/>
    </source>
</evidence>
<dbReference type="InterPro" id="IPR016181">
    <property type="entry name" value="Acyl_CoA_acyltransferase"/>
</dbReference>
<dbReference type="InterPro" id="IPR013083">
    <property type="entry name" value="Znf_RING/FYVE/PHD"/>
</dbReference>
<dbReference type="PANTHER" id="PTHR47025">
    <property type="entry name" value="AUTOIMMUNE REGULATOR"/>
    <property type="match status" value="1"/>
</dbReference>